<evidence type="ECO:0000313" key="2">
    <source>
        <dbReference type="Proteomes" id="UP001454036"/>
    </source>
</evidence>
<name>A0AAV3RV56_LITER</name>
<accession>A0AAV3RV56</accession>
<dbReference type="Proteomes" id="UP001454036">
    <property type="component" value="Unassembled WGS sequence"/>
</dbReference>
<dbReference type="PANTHER" id="PTHR31973">
    <property type="entry name" value="POLYPROTEIN, PUTATIVE-RELATED"/>
    <property type="match status" value="1"/>
</dbReference>
<dbReference type="PANTHER" id="PTHR31973:SF187">
    <property type="entry name" value="MUTATOR TRANSPOSASE MUDRA PROTEIN"/>
    <property type="match status" value="1"/>
</dbReference>
<proteinExistence type="predicted"/>
<evidence type="ECO:0008006" key="3">
    <source>
        <dbReference type="Google" id="ProtNLM"/>
    </source>
</evidence>
<dbReference type="AlphaFoldDB" id="A0AAV3RV56"/>
<protein>
    <recommendedName>
        <fullName evidence="3">Transposase MuDR plant domain-containing protein</fullName>
    </recommendedName>
</protein>
<comment type="caution">
    <text evidence="1">The sequence shown here is derived from an EMBL/GenBank/DDBJ whole genome shotgun (WGS) entry which is preliminary data.</text>
</comment>
<gene>
    <name evidence="1" type="ORF">LIER_32577</name>
</gene>
<reference evidence="1 2" key="1">
    <citation type="submission" date="2024-01" db="EMBL/GenBank/DDBJ databases">
        <title>The complete chloroplast genome sequence of Lithospermum erythrorhizon: insights into the phylogenetic relationship among Boraginaceae species and the maternal lineages of purple gromwells.</title>
        <authorList>
            <person name="Okada T."/>
            <person name="Watanabe K."/>
        </authorList>
    </citation>
    <scope>NUCLEOTIDE SEQUENCE [LARGE SCALE GENOMIC DNA]</scope>
</reference>
<keyword evidence="2" id="KW-1185">Reference proteome</keyword>
<organism evidence="1 2">
    <name type="scientific">Lithospermum erythrorhizon</name>
    <name type="common">Purple gromwell</name>
    <name type="synonym">Lithospermum officinale var. erythrorhizon</name>
    <dbReference type="NCBI Taxonomy" id="34254"/>
    <lineage>
        <taxon>Eukaryota</taxon>
        <taxon>Viridiplantae</taxon>
        <taxon>Streptophyta</taxon>
        <taxon>Embryophyta</taxon>
        <taxon>Tracheophyta</taxon>
        <taxon>Spermatophyta</taxon>
        <taxon>Magnoliopsida</taxon>
        <taxon>eudicotyledons</taxon>
        <taxon>Gunneridae</taxon>
        <taxon>Pentapetalae</taxon>
        <taxon>asterids</taxon>
        <taxon>lamiids</taxon>
        <taxon>Boraginales</taxon>
        <taxon>Boraginaceae</taxon>
        <taxon>Boraginoideae</taxon>
        <taxon>Lithospermeae</taxon>
        <taxon>Lithospermum</taxon>
    </lineage>
</organism>
<sequence>MKANREFRITHSDRTRVRASCVDQECSFRINSVRVHKNGKWVVRYYVKEHICSLDLRMTRCRGIATSKAIFHMVIEDGMGPNKIREFVQRVHGVNISYWKAWKAKEIGVHLVRGGAAESYTRLVAYFWLLEKSNPRTYSTYQLSENSCFKQCFWLWGRVLLVFNRAYVP</sequence>
<dbReference type="EMBL" id="BAABME010012581">
    <property type="protein sequence ID" value="GAA0185289.1"/>
    <property type="molecule type" value="Genomic_DNA"/>
</dbReference>
<evidence type="ECO:0000313" key="1">
    <source>
        <dbReference type="EMBL" id="GAA0185289.1"/>
    </source>
</evidence>